<sequence>MMLSRTLLYFACFTFTLVLCKPNLVNMQRDVTAEKRLKHVNDPIKNEHSEKNLIQKERDDDSKDIDIAGSSKKISKSADDIIKFNKSLIESDLKKGTNADSEPLSPRCGLGIINAGLGLLKGILGGITQPEYPTPPPKQKCEPDVRQPFSTSCIDTVCQQNPCNTPDCKPKPCKTCDCKPKPCKTSKCKRKRCRNPDCKPKPCKNSGCKPKPYKNNRC</sequence>
<dbReference type="AlphaFoldDB" id="A0A1B6G558"/>
<protein>
    <submittedName>
        <fullName evidence="3">Uncharacterized protein</fullName>
    </submittedName>
</protein>
<reference evidence="3" key="1">
    <citation type="submission" date="2015-11" db="EMBL/GenBank/DDBJ databases">
        <title>De novo transcriptome assembly of four potential Pierce s Disease insect vectors from Arizona vineyards.</title>
        <authorList>
            <person name="Tassone E.E."/>
        </authorList>
    </citation>
    <scope>NUCLEOTIDE SEQUENCE</scope>
</reference>
<evidence type="ECO:0000313" key="3">
    <source>
        <dbReference type="EMBL" id="JAS57569.1"/>
    </source>
</evidence>
<dbReference type="EMBL" id="GECZ01012200">
    <property type="protein sequence ID" value="JAS57569.1"/>
    <property type="molecule type" value="Transcribed_RNA"/>
</dbReference>
<feature type="chain" id="PRO_5008583324" evidence="2">
    <location>
        <begin position="21"/>
        <end position="218"/>
    </location>
</feature>
<feature type="region of interest" description="Disordered" evidence="1">
    <location>
        <begin position="188"/>
        <end position="218"/>
    </location>
</feature>
<organism evidence="3">
    <name type="scientific">Cuerna arida</name>
    <dbReference type="NCBI Taxonomy" id="1464854"/>
    <lineage>
        <taxon>Eukaryota</taxon>
        <taxon>Metazoa</taxon>
        <taxon>Ecdysozoa</taxon>
        <taxon>Arthropoda</taxon>
        <taxon>Hexapoda</taxon>
        <taxon>Insecta</taxon>
        <taxon>Pterygota</taxon>
        <taxon>Neoptera</taxon>
        <taxon>Paraneoptera</taxon>
        <taxon>Hemiptera</taxon>
        <taxon>Auchenorrhyncha</taxon>
        <taxon>Membracoidea</taxon>
        <taxon>Cicadellidae</taxon>
        <taxon>Cicadellinae</taxon>
        <taxon>Proconiini</taxon>
        <taxon>Cuerna</taxon>
    </lineage>
</organism>
<gene>
    <name evidence="3" type="ORF">g.23436</name>
</gene>
<evidence type="ECO:0000256" key="2">
    <source>
        <dbReference type="SAM" id="SignalP"/>
    </source>
</evidence>
<name>A0A1B6G558_9HEMI</name>
<accession>A0A1B6G558</accession>
<keyword evidence="2" id="KW-0732">Signal</keyword>
<feature type="signal peptide" evidence="2">
    <location>
        <begin position="1"/>
        <end position="20"/>
    </location>
</feature>
<evidence type="ECO:0000256" key="1">
    <source>
        <dbReference type="SAM" id="MobiDB-lite"/>
    </source>
</evidence>
<proteinExistence type="predicted"/>